<dbReference type="GO" id="GO:0008168">
    <property type="term" value="F:methyltransferase activity"/>
    <property type="evidence" value="ECO:0007669"/>
    <property type="project" value="UniProtKB-UniRule"/>
</dbReference>
<evidence type="ECO:0000256" key="3">
    <source>
        <dbReference type="PIRSR" id="PIRSR037505-2"/>
    </source>
</evidence>
<dbReference type="PROSITE" id="PS50970">
    <property type="entry name" value="HCY"/>
    <property type="match status" value="1"/>
</dbReference>
<dbReference type="GO" id="GO:0032259">
    <property type="term" value="P:methylation"/>
    <property type="evidence" value="ECO:0007669"/>
    <property type="project" value="UniProtKB-KW"/>
</dbReference>
<feature type="domain" description="Hcy-binding" evidence="5">
    <location>
        <begin position="1"/>
        <end position="303"/>
    </location>
</feature>
<dbReference type="GO" id="GO:0008270">
    <property type="term" value="F:zinc ion binding"/>
    <property type="evidence" value="ECO:0007669"/>
    <property type="project" value="InterPro"/>
</dbReference>
<keyword evidence="3 4" id="KW-0479">Metal-binding</keyword>
<keyword evidence="2 4" id="KW-0808">Transferase</keyword>
<name>A0A5N1GIN4_9LACT</name>
<accession>A0A5N1GIN4</accession>
<dbReference type="OrthoDB" id="9803687at2"/>
<evidence type="ECO:0000256" key="1">
    <source>
        <dbReference type="ARBA" id="ARBA00022603"/>
    </source>
</evidence>
<evidence type="ECO:0000256" key="2">
    <source>
        <dbReference type="ARBA" id="ARBA00022679"/>
    </source>
</evidence>
<comment type="cofactor">
    <cofactor evidence="3">
        <name>Zn(2+)</name>
        <dbReference type="ChEBI" id="CHEBI:29105"/>
    </cofactor>
    <text evidence="3">Binds 1 zinc ion per subunit.</text>
</comment>
<evidence type="ECO:0000313" key="7">
    <source>
        <dbReference type="Proteomes" id="UP000327148"/>
    </source>
</evidence>
<evidence type="ECO:0000313" key="6">
    <source>
        <dbReference type="EMBL" id="KAA9300198.1"/>
    </source>
</evidence>
<dbReference type="GO" id="GO:0009086">
    <property type="term" value="P:methionine biosynthetic process"/>
    <property type="evidence" value="ECO:0007669"/>
    <property type="project" value="InterPro"/>
</dbReference>
<dbReference type="Proteomes" id="UP000327148">
    <property type="component" value="Unassembled WGS sequence"/>
</dbReference>
<dbReference type="Pfam" id="PF02574">
    <property type="entry name" value="S-methyl_trans"/>
    <property type="match status" value="1"/>
</dbReference>
<dbReference type="PANTHER" id="PTHR11103">
    <property type="entry name" value="SLR1189 PROTEIN"/>
    <property type="match status" value="1"/>
</dbReference>
<reference evidence="6 7" key="1">
    <citation type="submission" date="2019-09" db="EMBL/GenBank/DDBJ databases">
        <title>Draft genome sequence assemblies of isolates from the urinary tract.</title>
        <authorList>
            <person name="Mores C.R."/>
            <person name="Putonti C."/>
            <person name="Wolfe A.J."/>
        </authorList>
    </citation>
    <scope>NUCLEOTIDE SEQUENCE [LARGE SCALE GENOMIC DNA]</scope>
    <source>
        <strain evidence="6 7">UMB623</strain>
    </source>
</reference>
<feature type="binding site" evidence="3 4">
    <location>
        <position position="288"/>
    </location>
    <ligand>
        <name>Zn(2+)</name>
        <dbReference type="ChEBI" id="CHEBI:29105"/>
    </ligand>
</feature>
<dbReference type="InterPro" id="IPR003726">
    <property type="entry name" value="HCY_dom"/>
</dbReference>
<keyword evidence="1 4" id="KW-0489">Methyltransferase</keyword>
<keyword evidence="3 4" id="KW-0862">Zinc</keyword>
<dbReference type="PANTHER" id="PTHR11103:SF10">
    <property type="entry name" value="HOMOCYSTEINE S-METHYLTRANSFERASE 1-RELATED"/>
    <property type="match status" value="1"/>
</dbReference>
<feature type="binding site" evidence="3 4">
    <location>
        <position position="289"/>
    </location>
    <ligand>
        <name>Zn(2+)</name>
        <dbReference type="ChEBI" id="CHEBI:29105"/>
    </ligand>
</feature>
<organism evidence="6 7">
    <name type="scientific">Aerococcus sanguinicola</name>
    <dbReference type="NCBI Taxonomy" id="119206"/>
    <lineage>
        <taxon>Bacteria</taxon>
        <taxon>Bacillati</taxon>
        <taxon>Bacillota</taxon>
        <taxon>Bacilli</taxon>
        <taxon>Lactobacillales</taxon>
        <taxon>Aerococcaceae</taxon>
        <taxon>Aerococcus</taxon>
    </lineage>
</organism>
<dbReference type="EMBL" id="VYWO01000006">
    <property type="protein sequence ID" value="KAA9300198.1"/>
    <property type="molecule type" value="Genomic_DNA"/>
</dbReference>
<sequence>MNFEEFLDQEDVVILDGGMSTALEEEGLTMSNPIWNAIGLVAAPDLVRRAHRKFFDAGANLVVTDTYFCSSWIFKNMGFTVEESKDYLRLACRLAREARQDSSADQEKFIAGGVSCYGVQYSNLSEYTGAYDQADEEYYAHHKERFDIFAEEEVDLLAIETIPNYRESFVLLDLLKEYPNMKAYFSSTLSDPDHLGDGHPYADLQARLEAHPQILAYGANCVKPQVIRPFLEKVGQKATKALLAYPNGFGAYDPVKKEFTGDMVDFKELFTKEAETWRHLGCRLIGGCCGSDASDIKRLAEIFHGEGAK</sequence>
<dbReference type="NCBIfam" id="NF007020">
    <property type="entry name" value="PRK09485.1"/>
    <property type="match status" value="1"/>
</dbReference>
<dbReference type="EC" id="2.1.1.10" evidence="6"/>
<dbReference type="Gene3D" id="3.20.20.330">
    <property type="entry name" value="Homocysteine-binding-like domain"/>
    <property type="match status" value="1"/>
</dbReference>
<dbReference type="PIRSF" id="PIRSF037505">
    <property type="entry name" value="Betaine_HMT"/>
    <property type="match status" value="1"/>
</dbReference>
<gene>
    <name evidence="6" type="primary">mmuM</name>
    <name evidence="6" type="ORF">F6I03_08550</name>
</gene>
<dbReference type="RefSeq" id="WP_070431659.1">
    <property type="nucleotide sequence ID" value="NZ_VYWO01000006.1"/>
</dbReference>
<evidence type="ECO:0000256" key="4">
    <source>
        <dbReference type="PROSITE-ProRule" id="PRU00333"/>
    </source>
</evidence>
<comment type="caution">
    <text evidence="6">The sequence shown here is derived from an EMBL/GenBank/DDBJ whole genome shotgun (WGS) entry which is preliminary data.</text>
</comment>
<dbReference type="InterPro" id="IPR036589">
    <property type="entry name" value="HCY_dom_sf"/>
</dbReference>
<evidence type="ECO:0000259" key="5">
    <source>
        <dbReference type="PROSITE" id="PS50970"/>
    </source>
</evidence>
<dbReference type="AlphaFoldDB" id="A0A5N1GIN4"/>
<proteinExistence type="predicted"/>
<feature type="binding site" evidence="3 4">
    <location>
        <position position="221"/>
    </location>
    <ligand>
        <name>Zn(2+)</name>
        <dbReference type="ChEBI" id="CHEBI:29105"/>
    </ligand>
</feature>
<dbReference type="SUPFAM" id="SSF82282">
    <property type="entry name" value="Homocysteine S-methyltransferase"/>
    <property type="match status" value="1"/>
</dbReference>
<dbReference type="InterPro" id="IPR017226">
    <property type="entry name" value="BHMT-like"/>
</dbReference>
<protein>
    <submittedName>
        <fullName evidence="6">Homocysteine S-methyltransferase</fullName>
        <ecNumber evidence="6">2.1.1.10</ecNumber>
    </submittedName>
</protein>